<gene>
    <name evidence="1" type="ORF">GCM10008955_29500</name>
</gene>
<organism evidence="1 2">
    <name type="scientific">Deinococcus malanensis</name>
    <dbReference type="NCBI Taxonomy" id="1706855"/>
    <lineage>
        <taxon>Bacteria</taxon>
        <taxon>Thermotogati</taxon>
        <taxon>Deinococcota</taxon>
        <taxon>Deinococci</taxon>
        <taxon>Deinococcales</taxon>
        <taxon>Deinococcaceae</taxon>
        <taxon>Deinococcus</taxon>
    </lineage>
</organism>
<reference evidence="2" key="1">
    <citation type="journal article" date="2019" name="Int. J. Syst. Evol. Microbiol.">
        <title>The Global Catalogue of Microorganisms (GCM) 10K type strain sequencing project: providing services to taxonomists for standard genome sequencing and annotation.</title>
        <authorList>
            <consortium name="The Broad Institute Genomics Platform"/>
            <consortium name="The Broad Institute Genome Sequencing Center for Infectious Disease"/>
            <person name="Wu L."/>
            <person name="Ma J."/>
        </authorList>
    </citation>
    <scope>NUCLEOTIDE SEQUENCE [LARGE SCALE GENOMIC DNA]</scope>
    <source>
        <strain evidence="2">JCM 30331</strain>
    </source>
</reference>
<sequence>MVLAEGLTDEGQFAQQLVDVFGRLHVCPVLERFETVKQGLVFKVEGQYPGCGDNALEEPCHT</sequence>
<accession>A0ABQ2EYR1</accession>
<name>A0ABQ2EYR1_9DEIO</name>
<evidence type="ECO:0000313" key="1">
    <source>
        <dbReference type="EMBL" id="GGK33556.1"/>
    </source>
</evidence>
<keyword evidence="2" id="KW-1185">Reference proteome</keyword>
<dbReference type="EMBL" id="BMPP01000013">
    <property type="protein sequence ID" value="GGK33556.1"/>
    <property type="molecule type" value="Genomic_DNA"/>
</dbReference>
<proteinExistence type="predicted"/>
<protein>
    <submittedName>
        <fullName evidence="1">Uncharacterized protein</fullName>
    </submittedName>
</protein>
<comment type="caution">
    <text evidence="1">The sequence shown here is derived from an EMBL/GenBank/DDBJ whole genome shotgun (WGS) entry which is preliminary data.</text>
</comment>
<dbReference type="Proteomes" id="UP000647587">
    <property type="component" value="Unassembled WGS sequence"/>
</dbReference>
<evidence type="ECO:0000313" key="2">
    <source>
        <dbReference type="Proteomes" id="UP000647587"/>
    </source>
</evidence>